<protein>
    <submittedName>
        <fullName evidence="3">Uncharacterized protein</fullName>
    </submittedName>
</protein>
<accession>A0ABR2S311</accession>
<keyword evidence="2" id="KW-0812">Transmembrane</keyword>
<evidence type="ECO:0000256" key="2">
    <source>
        <dbReference type="SAM" id="Phobius"/>
    </source>
</evidence>
<dbReference type="Proteomes" id="UP001396334">
    <property type="component" value="Unassembled WGS sequence"/>
</dbReference>
<feature type="transmembrane region" description="Helical" evidence="2">
    <location>
        <begin position="26"/>
        <end position="46"/>
    </location>
</feature>
<feature type="region of interest" description="Disordered" evidence="1">
    <location>
        <begin position="95"/>
        <end position="117"/>
    </location>
</feature>
<evidence type="ECO:0000313" key="3">
    <source>
        <dbReference type="EMBL" id="KAK9019460.1"/>
    </source>
</evidence>
<keyword evidence="2" id="KW-0472">Membrane</keyword>
<sequence length="138" mass="15222">MHLLAEVGPSVLPFLCLFDSLAPGPFLFYFSCSLPCFLLSVVSSACRSHRIYFSNQQASVGAPCTSWLTPSIITLIPPLLSPLVDEYYSEGQMSSAAASKSRQHRPPWESNQSCNHLQQQQSLVMVTYAEGYPSEEDS</sequence>
<dbReference type="EMBL" id="JBBPBN010000017">
    <property type="protein sequence ID" value="KAK9019460.1"/>
    <property type="molecule type" value="Genomic_DNA"/>
</dbReference>
<keyword evidence="2" id="KW-1133">Transmembrane helix</keyword>
<gene>
    <name evidence="3" type="ORF">V6N11_053983</name>
</gene>
<keyword evidence="4" id="KW-1185">Reference proteome</keyword>
<reference evidence="3 4" key="1">
    <citation type="journal article" date="2024" name="G3 (Bethesda)">
        <title>Genome assembly of Hibiscus sabdariffa L. provides insights into metabolisms of medicinal natural products.</title>
        <authorList>
            <person name="Kim T."/>
        </authorList>
    </citation>
    <scope>NUCLEOTIDE SEQUENCE [LARGE SCALE GENOMIC DNA]</scope>
    <source>
        <strain evidence="3">TK-2024</strain>
        <tissue evidence="3">Old leaves</tissue>
    </source>
</reference>
<organism evidence="3 4">
    <name type="scientific">Hibiscus sabdariffa</name>
    <name type="common">roselle</name>
    <dbReference type="NCBI Taxonomy" id="183260"/>
    <lineage>
        <taxon>Eukaryota</taxon>
        <taxon>Viridiplantae</taxon>
        <taxon>Streptophyta</taxon>
        <taxon>Embryophyta</taxon>
        <taxon>Tracheophyta</taxon>
        <taxon>Spermatophyta</taxon>
        <taxon>Magnoliopsida</taxon>
        <taxon>eudicotyledons</taxon>
        <taxon>Gunneridae</taxon>
        <taxon>Pentapetalae</taxon>
        <taxon>rosids</taxon>
        <taxon>malvids</taxon>
        <taxon>Malvales</taxon>
        <taxon>Malvaceae</taxon>
        <taxon>Malvoideae</taxon>
        <taxon>Hibiscus</taxon>
    </lineage>
</organism>
<evidence type="ECO:0000256" key="1">
    <source>
        <dbReference type="SAM" id="MobiDB-lite"/>
    </source>
</evidence>
<proteinExistence type="predicted"/>
<comment type="caution">
    <text evidence="3">The sequence shown here is derived from an EMBL/GenBank/DDBJ whole genome shotgun (WGS) entry which is preliminary data.</text>
</comment>
<evidence type="ECO:0000313" key="4">
    <source>
        <dbReference type="Proteomes" id="UP001396334"/>
    </source>
</evidence>
<name>A0ABR2S311_9ROSI</name>